<protein>
    <submittedName>
        <fullName evidence="2">Uncharacterized protein</fullName>
    </submittedName>
</protein>
<comment type="caution">
    <text evidence="2">The sequence shown here is derived from an EMBL/GenBank/DDBJ whole genome shotgun (WGS) entry which is preliminary data.</text>
</comment>
<evidence type="ECO:0000313" key="2">
    <source>
        <dbReference type="EMBL" id="CAH1780441.1"/>
    </source>
</evidence>
<feature type="region of interest" description="Disordered" evidence="1">
    <location>
        <begin position="257"/>
        <end position="379"/>
    </location>
</feature>
<gene>
    <name evidence="2" type="ORF">OFUS_LOCUS7136</name>
</gene>
<organism evidence="2 3">
    <name type="scientific">Owenia fusiformis</name>
    <name type="common">Polychaete worm</name>
    <dbReference type="NCBI Taxonomy" id="6347"/>
    <lineage>
        <taxon>Eukaryota</taxon>
        <taxon>Metazoa</taxon>
        <taxon>Spiralia</taxon>
        <taxon>Lophotrochozoa</taxon>
        <taxon>Annelida</taxon>
        <taxon>Polychaeta</taxon>
        <taxon>Sedentaria</taxon>
        <taxon>Canalipalpata</taxon>
        <taxon>Sabellida</taxon>
        <taxon>Oweniida</taxon>
        <taxon>Oweniidae</taxon>
        <taxon>Owenia</taxon>
    </lineage>
</organism>
<dbReference type="EMBL" id="CAIIXF020000003">
    <property type="protein sequence ID" value="CAH1780441.1"/>
    <property type="molecule type" value="Genomic_DNA"/>
</dbReference>
<dbReference type="Pfam" id="PF15719">
    <property type="entry name" value="Rmp24-like"/>
    <property type="match status" value="1"/>
</dbReference>
<evidence type="ECO:0000256" key="1">
    <source>
        <dbReference type="SAM" id="MobiDB-lite"/>
    </source>
</evidence>
<keyword evidence="3" id="KW-1185">Reference proteome</keyword>
<sequence length="379" mass="42104">MVMEGQSEKVKAKGEEFLKHLSELYQDNPGYSAYFSKTAQDYRYQNDAAAQLECKKLPSHCQYCGATLIPGSYKTRIKPKMLKTHTLMKEHVRYQEMQAARKSGATLRGPGMSKFRQKRIQDFYKSHSTVRITCNLCKKVTSIKGAGQWKQRKTPQDTNSKEGKEGDHSKAQLKRKKKKQRYLANKNKTQDHGLNITSSTNQSILSLSSTNQTDLSISLTNEMDSPSPNQDVDSSSVANESDVFESANNSAVIDDFRGLTPISSSTPMIKRKKQMDLDSSRPLSPANITKKGPFRQNSISSQSSASSLNSSKKSQDLSSNSSSLNMLLQGMNNQSPSPGGKKSKRQKKKLQHSKLAGILRNDSDKSKNANSLGEFLSSL</sequence>
<feature type="compositionally biased region" description="Low complexity" evidence="1">
    <location>
        <begin position="296"/>
        <end position="340"/>
    </location>
</feature>
<proteinExistence type="predicted"/>
<dbReference type="InterPro" id="IPR029779">
    <property type="entry name" value="Rmp24-like"/>
</dbReference>
<dbReference type="AlphaFoldDB" id="A0A8J1UNL9"/>
<accession>A0A8J1UNL9</accession>
<feature type="compositionally biased region" description="Basic residues" evidence="1">
    <location>
        <begin position="341"/>
        <end position="352"/>
    </location>
</feature>
<feature type="compositionally biased region" description="Polar residues" evidence="1">
    <location>
        <begin position="219"/>
        <end position="239"/>
    </location>
</feature>
<feature type="region of interest" description="Disordered" evidence="1">
    <location>
        <begin position="145"/>
        <end position="197"/>
    </location>
</feature>
<name>A0A8J1UNL9_OWEFU</name>
<feature type="compositionally biased region" description="Basic residues" evidence="1">
    <location>
        <begin position="171"/>
        <end position="181"/>
    </location>
</feature>
<feature type="region of interest" description="Disordered" evidence="1">
    <location>
        <begin position="219"/>
        <end position="242"/>
    </location>
</feature>
<feature type="compositionally biased region" description="Basic and acidic residues" evidence="1">
    <location>
        <begin position="159"/>
        <end position="170"/>
    </location>
</feature>
<evidence type="ECO:0000313" key="3">
    <source>
        <dbReference type="Proteomes" id="UP000749559"/>
    </source>
</evidence>
<reference evidence="2" key="1">
    <citation type="submission" date="2022-03" db="EMBL/GenBank/DDBJ databases">
        <authorList>
            <person name="Martin C."/>
        </authorList>
    </citation>
    <scope>NUCLEOTIDE SEQUENCE</scope>
</reference>
<dbReference type="Proteomes" id="UP000749559">
    <property type="component" value="Unassembled WGS sequence"/>
</dbReference>